<sequence length="312" mass="31016">MKLNKLITGLVAAVLLLSTSVVFAAYDDVSLSTGSEISVSGGTLTGAGGATLESLTVDTSTFTVVMPANSSFTFASADKKTITVTGSLGSVTVTSNCGSSSSTYTFTNPSSGSTLNLTIEVGSATCSGGLSVRNNSNSVTFGVGGGGGGGGGGGSTVVAQTTTPTTPIYASGLSSTQVNAIIALLQSFNADQSVIDKVKMSLSGAVKTTGSSVSGGTTGIGIAKGYVFAKSLKTGNTNTDVKMLQLILNSSSDTQISASGAGSPGNETNYYGSLTRKAVEKFQVKYGIAKSGEPGYGTVGPMTRAKLNELAK</sequence>
<dbReference type="Pfam" id="PF01471">
    <property type="entry name" value="PG_binding_1"/>
    <property type="match status" value="1"/>
</dbReference>
<gene>
    <name evidence="3" type="ORF">A3G03_01520</name>
</gene>
<dbReference type="InterPro" id="IPR036365">
    <property type="entry name" value="PGBD-like_sf"/>
</dbReference>
<protein>
    <recommendedName>
        <fullName evidence="2">Peptidoglycan binding-like domain-containing protein</fullName>
    </recommendedName>
</protein>
<keyword evidence="1" id="KW-0732">Signal</keyword>
<dbReference type="InterPro" id="IPR036366">
    <property type="entry name" value="PGBDSf"/>
</dbReference>
<organism evidence="3 4">
    <name type="scientific">Candidatus Taylorbacteria bacterium RIFCSPLOWO2_12_FULL_44_15c</name>
    <dbReference type="NCBI Taxonomy" id="1802333"/>
    <lineage>
        <taxon>Bacteria</taxon>
        <taxon>Candidatus Tayloriibacteriota</taxon>
    </lineage>
</organism>
<dbReference type="SUPFAM" id="SSF47090">
    <property type="entry name" value="PGBD-like"/>
    <property type="match status" value="1"/>
</dbReference>
<dbReference type="InterPro" id="IPR002477">
    <property type="entry name" value="Peptidoglycan-bd-like"/>
</dbReference>
<dbReference type="STRING" id="1802333.A3G03_01520"/>
<feature type="signal peptide" evidence="1">
    <location>
        <begin position="1"/>
        <end position="24"/>
    </location>
</feature>
<reference evidence="3 4" key="1">
    <citation type="journal article" date="2016" name="Nat. Commun.">
        <title>Thousands of microbial genomes shed light on interconnected biogeochemical processes in an aquifer system.</title>
        <authorList>
            <person name="Anantharaman K."/>
            <person name="Brown C.T."/>
            <person name="Hug L.A."/>
            <person name="Sharon I."/>
            <person name="Castelle C.J."/>
            <person name="Probst A.J."/>
            <person name="Thomas B.C."/>
            <person name="Singh A."/>
            <person name="Wilkins M.J."/>
            <person name="Karaoz U."/>
            <person name="Brodie E.L."/>
            <person name="Williams K.H."/>
            <person name="Hubbard S.S."/>
            <person name="Banfield J.F."/>
        </authorList>
    </citation>
    <scope>NUCLEOTIDE SEQUENCE [LARGE SCALE GENOMIC DNA]</scope>
</reference>
<name>A0A1G2P6X2_9BACT</name>
<dbReference type="AlphaFoldDB" id="A0A1G2P6X2"/>
<dbReference type="Proteomes" id="UP000176355">
    <property type="component" value="Unassembled WGS sequence"/>
</dbReference>
<evidence type="ECO:0000256" key="1">
    <source>
        <dbReference type="SAM" id="SignalP"/>
    </source>
</evidence>
<dbReference type="Gene3D" id="1.10.101.10">
    <property type="entry name" value="PGBD-like superfamily/PGBD"/>
    <property type="match status" value="1"/>
</dbReference>
<feature type="domain" description="Peptidoglycan binding-like" evidence="2">
    <location>
        <begin position="238"/>
        <end position="299"/>
    </location>
</feature>
<evidence type="ECO:0000313" key="3">
    <source>
        <dbReference type="EMBL" id="OHA44104.1"/>
    </source>
</evidence>
<proteinExistence type="predicted"/>
<evidence type="ECO:0000259" key="2">
    <source>
        <dbReference type="Pfam" id="PF01471"/>
    </source>
</evidence>
<dbReference type="EMBL" id="MHSL01000010">
    <property type="protein sequence ID" value="OHA44104.1"/>
    <property type="molecule type" value="Genomic_DNA"/>
</dbReference>
<comment type="caution">
    <text evidence="3">The sequence shown here is derived from an EMBL/GenBank/DDBJ whole genome shotgun (WGS) entry which is preliminary data.</text>
</comment>
<feature type="chain" id="PRO_5009583864" description="Peptidoglycan binding-like domain-containing protein" evidence="1">
    <location>
        <begin position="25"/>
        <end position="312"/>
    </location>
</feature>
<accession>A0A1G2P6X2</accession>
<evidence type="ECO:0000313" key="4">
    <source>
        <dbReference type="Proteomes" id="UP000176355"/>
    </source>
</evidence>